<dbReference type="InterPro" id="IPR017451">
    <property type="entry name" value="F-box-assoc_interact_dom"/>
</dbReference>
<dbReference type="EMBL" id="JAIWQS010000009">
    <property type="protein sequence ID" value="KAJ8755337.1"/>
    <property type="molecule type" value="Genomic_DNA"/>
</dbReference>
<dbReference type="Proteomes" id="UP001159364">
    <property type="component" value="Linkage Group LG09"/>
</dbReference>
<dbReference type="InterPro" id="IPR050796">
    <property type="entry name" value="SCF_F-box_component"/>
</dbReference>
<dbReference type="InterPro" id="IPR001810">
    <property type="entry name" value="F-box_dom"/>
</dbReference>
<dbReference type="InterPro" id="IPR013187">
    <property type="entry name" value="F-box-assoc_dom_typ3"/>
</dbReference>
<dbReference type="NCBIfam" id="TIGR01640">
    <property type="entry name" value="F_box_assoc_1"/>
    <property type="match status" value="1"/>
</dbReference>
<dbReference type="InterPro" id="IPR036047">
    <property type="entry name" value="F-box-like_dom_sf"/>
</dbReference>
<dbReference type="PANTHER" id="PTHR31672">
    <property type="entry name" value="BNACNNG10540D PROTEIN"/>
    <property type="match status" value="1"/>
</dbReference>
<sequence>MSQLPHRIIVEILSRVLVKPLLRFKSVCKLWDSLISDPQFAKLQLRQSMADNKNTCCRVLLMTWPPKSVDFEESTDNVNAVRNLSHPMIIEHSLSCFYGIIGSCNGLVCLYDEFNNILLGSPTTRDYRELPKPTGSLNHMFGHGLGYNSSIDDYQIVFASKIKADGFRETGFNIFTLRTSTWRRIQGLNSVAVSFEGPGTFWNGRLHWLRIIQNGTQRVFNIVSFDLQEEKFKDVLTLTEYYGSDIFLLELGTSGKWLYLFCEKRYSHFEAFVMEVNGNRAAWSRLFKFPHDRFPGYGSMALHLTKSGQVVVNFNGWQLGLYNPKQVTVEYFDLGNCLNEFEAHVYGESLISSNNY</sequence>
<comment type="caution">
    <text evidence="2">The sequence shown here is derived from an EMBL/GenBank/DDBJ whole genome shotgun (WGS) entry which is preliminary data.</text>
</comment>
<name>A0AAV8SSR3_9ROSI</name>
<feature type="domain" description="F-box" evidence="1">
    <location>
        <begin position="1"/>
        <end position="43"/>
    </location>
</feature>
<reference evidence="2 3" key="1">
    <citation type="submission" date="2021-09" db="EMBL/GenBank/DDBJ databases">
        <title>Genomic insights and catalytic innovation underlie evolution of tropane alkaloids biosynthesis.</title>
        <authorList>
            <person name="Wang Y.-J."/>
            <person name="Tian T."/>
            <person name="Huang J.-P."/>
            <person name="Huang S.-X."/>
        </authorList>
    </citation>
    <scope>NUCLEOTIDE SEQUENCE [LARGE SCALE GENOMIC DNA]</scope>
    <source>
        <strain evidence="2">KIB-2018</strain>
        <tissue evidence="2">Leaf</tissue>
    </source>
</reference>
<evidence type="ECO:0000313" key="2">
    <source>
        <dbReference type="EMBL" id="KAJ8755337.1"/>
    </source>
</evidence>
<dbReference type="AlphaFoldDB" id="A0AAV8SSR3"/>
<dbReference type="Pfam" id="PF08268">
    <property type="entry name" value="FBA_3"/>
    <property type="match status" value="1"/>
</dbReference>
<keyword evidence="3" id="KW-1185">Reference proteome</keyword>
<evidence type="ECO:0000313" key="3">
    <source>
        <dbReference type="Proteomes" id="UP001159364"/>
    </source>
</evidence>
<accession>A0AAV8SSR3</accession>
<gene>
    <name evidence="2" type="ORF">K2173_019135</name>
</gene>
<proteinExistence type="predicted"/>
<evidence type="ECO:0000259" key="1">
    <source>
        <dbReference type="PROSITE" id="PS50181"/>
    </source>
</evidence>
<dbReference type="SUPFAM" id="SSF81383">
    <property type="entry name" value="F-box domain"/>
    <property type="match status" value="1"/>
</dbReference>
<dbReference type="Gene3D" id="1.20.1280.50">
    <property type="match status" value="1"/>
</dbReference>
<dbReference type="Pfam" id="PF12937">
    <property type="entry name" value="F-box-like"/>
    <property type="match status" value="1"/>
</dbReference>
<protein>
    <recommendedName>
        <fullName evidence="1">F-box domain-containing protein</fullName>
    </recommendedName>
</protein>
<dbReference type="CDD" id="cd22157">
    <property type="entry name" value="F-box_AtFBW1-like"/>
    <property type="match status" value="1"/>
</dbReference>
<dbReference type="PANTHER" id="PTHR31672:SF13">
    <property type="entry name" value="F-BOX PROTEIN CPR30-LIKE"/>
    <property type="match status" value="1"/>
</dbReference>
<dbReference type="PROSITE" id="PS50181">
    <property type="entry name" value="FBOX"/>
    <property type="match status" value="1"/>
</dbReference>
<organism evidence="2 3">
    <name type="scientific">Erythroxylum novogranatense</name>
    <dbReference type="NCBI Taxonomy" id="1862640"/>
    <lineage>
        <taxon>Eukaryota</taxon>
        <taxon>Viridiplantae</taxon>
        <taxon>Streptophyta</taxon>
        <taxon>Embryophyta</taxon>
        <taxon>Tracheophyta</taxon>
        <taxon>Spermatophyta</taxon>
        <taxon>Magnoliopsida</taxon>
        <taxon>eudicotyledons</taxon>
        <taxon>Gunneridae</taxon>
        <taxon>Pentapetalae</taxon>
        <taxon>rosids</taxon>
        <taxon>fabids</taxon>
        <taxon>Malpighiales</taxon>
        <taxon>Erythroxylaceae</taxon>
        <taxon>Erythroxylum</taxon>
    </lineage>
</organism>